<accession>A0AA88YII0</accession>
<dbReference type="InterPro" id="IPR035979">
    <property type="entry name" value="RBD_domain_sf"/>
</dbReference>
<dbReference type="Proteomes" id="UP001186944">
    <property type="component" value="Unassembled WGS sequence"/>
</dbReference>
<feature type="region of interest" description="Disordered" evidence="6">
    <location>
        <begin position="1"/>
        <end position="71"/>
    </location>
</feature>
<evidence type="ECO:0000256" key="4">
    <source>
        <dbReference type="ARBA" id="ARBA00023242"/>
    </source>
</evidence>
<keyword evidence="2" id="KW-0677">Repeat</keyword>
<feature type="compositionally biased region" description="Polar residues" evidence="6">
    <location>
        <begin position="57"/>
        <end position="66"/>
    </location>
</feature>
<evidence type="ECO:0000259" key="7">
    <source>
        <dbReference type="PROSITE" id="PS50102"/>
    </source>
</evidence>
<dbReference type="GO" id="GO:0005730">
    <property type="term" value="C:nucleolus"/>
    <property type="evidence" value="ECO:0007669"/>
    <property type="project" value="TreeGrafter"/>
</dbReference>
<dbReference type="CDD" id="cd12400">
    <property type="entry name" value="RRM_Nop6"/>
    <property type="match status" value="1"/>
</dbReference>
<feature type="domain" description="RRM" evidence="7">
    <location>
        <begin position="76"/>
        <end position="153"/>
    </location>
</feature>
<dbReference type="InterPro" id="IPR034228">
    <property type="entry name" value="Nop6_RRM"/>
</dbReference>
<organism evidence="8 9">
    <name type="scientific">Pinctada imbricata</name>
    <name type="common">Atlantic pearl-oyster</name>
    <name type="synonym">Pinctada martensii</name>
    <dbReference type="NCBI Taxonomy" id="66713"/>
    <lineage>
        <taxon>Eukaryota</taxon>
        <taxon>Metazoa</taxon>
        <taxon>Spiralia</taxon>
        <taxon>Lophotrochozoa</taxon>
        <taxon>Mollusca</taxon>
        <taxon>Bivalvia</taxon>
        <taxon>Autobranchia</taxon>
        <taxon>Pteriomorphia</taxon>
        <taxon>Pterioida</taxon>
        <taxon>Pterioidea</taxon>
        <taxon>Pteriidae</taxon>
        <taxon>Pinctada</taxon>
    </lineage>
</organism>
<proteinExistence type="predicted"/>
<name>A0AA88YII0_PINIB</name>
<comment type="caution">
    <text evidence="8">The sequence shown here is derived from an EMBL/GenBank/DDBJ whole genome shotgun (WGS) entry which is preliminary data.</text>
</comment>
<feature type="compositionally biased region" description="Basic and acidic residues" evidence="6">
    <location>
        <begin position="38"/>
        <end position="56"/>
    </location>
</feature>
<gene>
    <name evidence="8" type="ORF">FSP39_014159</name>
</gene>
<keyword evidence="9" id="KW-1185">Reference proteome</keyword>
<comment type="subcellular location">
    <subcellularLocation>
        <location evidence="1">Nucleus</location>
    </subcellularLocation>
</comment>
<evidence type="ECO:0000256" key="5">
    <source>
        <dbReference type="PROSITE-ProRule" id="PRU00176"/>
    </source>
</evidence>
<evidence type="ECO:0000256" key="6">
    <source>
        <dbReference type="SAM" id="MobiDB-lite"/>
    </source>
</evidence>
<keyword evidence="3 5" id="KW-0694">RNA-binding</keyword>
<dbReference type="PROSITE" id="PS50102">
    <property type="entry name" value="RRM"/>
    <property type="match status" value="1"/>
</dbReference>
<evidence type="ECO:0000313" key="8">
    <source>
        <dbReference type="EMBL" id="KAK3106168.1"/>
    </source>
</evidence>
<dbReference type="InterPro" id="IPR051945">
    <property type="entry name" value="RRM_MRD1_RNA_proc_ribogen"/>
</dbReference>
<dbReference type="InterPro" id="IPR000504">
    <property type="entry name" value="RRM_dom"/>
</dbReference>
<dbReference type="SUPFAM" id="SSF54928">
    <property type="entry name" value="RNA-binding domain, RBD"/>
    <property type="match status" value="1"/>
</dbReference>
<evidence type="ECO:0000256" key="2">
    <source>
        <dbReference type="ARBA" id="ARBA00022737"/>
    </source>
</evidence>
<dbReference type="PANTHER" id="PTHR48039">
    <property type="entry name" value="RNA-BINDING MOTIF PROTEIN 14B"/>
    <property type="match status" value="1"/>
</dbReference>
<dbReference type="EMBL" id="VSWD01000003">
    <property type="protein sequence ID" value="KAK3106168.1"/>
    <property type="molecule type" value="Genomic_DNA"/>
</dbReference>
<dbReference type="Pfam" id="PF00076">
    <property type="entry name" value="RRM_1"/>
    <property type="match status" value="1"/>
</dbReference>
<evidence type="ECO:0000313" key="9">
    <source>
        <dbReference type="Proteomes" id="UP001186944"/>
    </source>
</evidence>
<dbReference type="GO" id="GO:0003729">
    <property type="term" value="F:mRNA binding"/>
    <property type="evidence" value="ECO:0007669"/>
    <property type="project" value="TreeGrafter"/>
</dbReference>
<dbReference type="AlphaFoldDB" id="A0AA88YII0"/>
<sequence length="182" mass="20772">MQQEIQNKGGFRTSVKVKNKPKKPTTINNKTLVQKNNHVKEVKTSQKNSPSEKKVSIESTSVSEPDSPSKHMPKNYVLFIGNLPYNVTQEQLEDHFRKTGGVKKIRIPKKKGEEKTRGFAYIEFKDRISHNIALRLHQTTLAGRKINVEFTSIGGGKSLDRKDKLKMKNLSRAKMKMPLRDS</sequence>
<evidence type="ECO:0000256" key="3">
    <source>
        <dbReference type="ARBA" id="ARBA00022884"/>
    </source>
</evidence>
<keyword evidence="4" id="KW-0539">Nucleus</keyword>
<evidence type="ECO:0000256" key="1">
    <source>
        <dbReference type="ARBA" id="ARBA00004123"/>
    </source>
</evidence>
<protein>
    <recommendedName>
        <fullName evidence="7">RRM domain-containing protein</fullName>
    </recommendedName>
</protein>
<dbReference type="SMART" id="SM00360">
    <property type="entry name" value="RRM"/>
    <property type="match status" value="1"/>
</dbReference>
<dbReference type="PANTHER" id="PTHR48039:SF5">
    <property type="entry name" value="RNA-BINDING PROTEIN 28"/>
    <property type="match status" value="1"/>
</dbReference>
<reference evidence="8" key="1">
    <citation type="submission" date="2019-08" db="EMBL/GenBank/DDBJ databases">
        <title>The improved chromosome-level genome for the pearl oyster Pinctada fucata martensii using PacBio sequencing and Hi-C.</title>
        <authorList>
            <person name="Zheng Z."/>
        </authorList>
    </citation>
    <scope>NUCLEOTIDE SEQUENCE</scope>
    <source>
        <strain evidence="8">ZZ-2019</strain>
        <tissue evidence="8">Adductor muscle</tissue>
    </source>
</reference>
<dbReference type="InterPro" id="IPR012677">
    <property type="entry name" value="Nucleotide-bd_a/b_plait_sf"/>
</dbReference>
<dbReference type="Gene3D" id="3.30.70.330">
    <property type="match status" value="1"/>
</dbReference>